<dbReference type="InterPro" id="IPR044304">
    <property type="entry name" value="NUBPL-like"/>
</dbReference>
<comment type="subunit">
    <text evidence="6">Homodimer.</text>
</comment>
<protein>
    <recommendedName>
        <fullName evidence="6">Iron-sulfur cluster carrier protein</fullName>
    </recommendedName>
</protein>
<feature type="binding site" evidence="6">
    <location>
        <begin position="101"/>
        <end position="108"/>
    </location>
    <ligand>
        <name>ATP</name>
        <dbReference type="ChEBI" id="CHEBI:30616"/>
    </ligand>
</feature>
<evidence type="ECO:0000313" key="8">
    <source>
        <dbReference type="EMBL" id="QDS85953.1"/>
    </source>
</evidence>
<dbReference type="CDD" id="cd02037">
    <property type="entry name" value="Mrp_NBP35"/>
    <property type="match status" value="1"/>
</dbReference>
<dbReference type="InterPro" id="IPR027417">
    <property type="entry name" value="P-loop_NTPase"/>
</dbReference>
<keyword evidence="9" id="KW-1185">Reference proteome</keyword>
<evidence type="ECO:0000256" key="6">
    <source>
        <dbReference type="HAMAP-Rule" id="MF_02040"/>
    </source>
</evidence>
<dbReference type="PANTHER" id="PTHR42961:SF2">
    <property type="entry name" value="IRON-SULFUR PROTEIN NUBPL"/>
    <property type="match status" value="1"/>
</dbReference>
<evidence type="ECO:0000256" key="2">
    <source>
        <dbReference type="ARBA" id="ARBA00022741"/>
    </source>
</evidence>
<gene>
    <name evidence="8" type="primary">ylxH</name>
    <name evidence="8" type="ORF">EC9_01110</name>
</gene>
<dbReference type="RefSeq" id="WP_145341445.1">
    <property type="nucleotide sequence ID" value="NZ_CP036261.1"/>
</dbReference>
<dbReference type="GO" id="GO:0051539">
    <property type="term" value="F:4 iron, 4 sulfur cluster binding"/>
    <property type="evidence" value="ECO:0007669"/>
    <property type="project" value="TreeGrafter"/>
</dbReference>
<dbReference type="InterPro" id="IPR000808">
    <property type="entry name" value="Mrp-like_CS"/>
</dbReference>
<name>A0A517LTJ4_9BACT</name>
<evidence type="ECO:0000256" key="3">
    <source>
        <dbReference type="ARBA" id="ARBA00022840"/>
    </source>
</evidence>
<dbReference type="GO" id="GO:0046872">
    <property type="term" value="F:metal ion binding"/>
    <property type="evidence" value="ECO:0007669"/>
    <property type="project" value="UniProtKB-KW"/>
</dbReference>
<accession>A0A517LTJ4</accession>
<dbReference type="OrthoDB" id="9809679at2"/>
<proteinExistence type="inferred from homology"/>
<keyword evidence="1 6" id="KW-0479">Metal-binding</keyword>
<dbReference type="Pfam" id="PF10609">
    <property type="entry name" value="ParA"/>
    <property type="match status" value="1"/>
</dbReference>
<dbReference type="InterPro" id="IPR033756">
    <property type="entry name" value="YlxH/NBP35"/>
</dbReference>
<dbReference type="GO" id="GO:0140663">
    <property type="term" value="F:ATP-dependent FeS chaperone activity"/>
    <property type="evidence" value="ECO:0007669"/>
    <property type="project" value="InterPro"/>
</dbReference>
<dbReference type="Proteomes" id="UP000319557">
    <property type="component" value="Chromosome"/>
</dbReference>
<dbReference type="FunFam" id="3.40.50.300:FF:001119">
    <property type="entry name" value="Iron-sulfur cluster carrier protein"/>
    <property type="match status" value="1"/>
</dbReference>
<dbReference type="HAMAP" id="MF_02040">
    <property type="entry name" value="Mrp_NBP35"/>
    <property type="match status" value="1"/>
</dbReference>
<dbReference type="AlphaFoldDB" id="A0A517LTJ4"/>
<feature type="region of interest" description="Disordered" evidence="7">
    <location>
        <begin position="1"/>
        <end position="23"/>
    </location>
</feature>
<dbReference type="GO" id="GO:0016887">
    <property type="term" value="F:ATP hydrolysis activity"/>
    <property type="evidence" value="ECO:0007669"/>
    <property type="project" value="UniProtKB-UniRule"/>
</dbReference>
<evidence type="ECO:0000313" key="9">
    <source>
        <dbReference type="Proteomes" id="UP000319557"/>
    </source>
</evidence>
<dbReference type="SUPFAM" id="SSF52540">
    <property type="entry name" value="P-loop containing nucleoside triphosphate hydrolases"/>
    <property type="match status" value="1"/>
</dbReference>
<keyword evidence="3 6" id="KW-0067">ATP-binding</keyword>
<dbReference type="InterPro" id="IPR019591">
    <property type="entry name" value="Mrp/NBP35_ATP-bd"/>
</dbReference>
<dbReference type="Gene3D" id="3.40.50.300">
    <property type="entry name" value="P-loop containing nucleotide triphosphate hydrolases"/>
    <property type="match status" value="1"/>
</dbReference>
<dbReference type="GO" id="GO:0016226">
    <property type="term" value="P:iron-sulfur cluster assembly"/>
    <property type="evidence" value="ECO:0007669"/>
    <property type="project" value="InterPro"/>
</dbReference>
<sequence>MTPDDIRSAIADFPDPETGRPIGSTDQIKSISCDSGIQVQVGLTSHSAALKEEVVEQLASRIVSRFAGQSPAIEIVDHDRPPVRLGQIGLRVKSVIAVGSGKGGVGKSTVAASLAQCLQRFGSKVGLMDADVYGPSVPHLLGISGRPEVDENKRIIPIKKGPMPVMSMGFLVEPDQAVIWRGPMLHSSVTQFLRDTDWGLLDYLIIDMPPGTGDVALTLSQILPLSGAVIVCTPQEVALLDAVKAISMFGKVHIPILGMVENMSGFQCPDCNKHYDIFGKGGARDKAEELETPFLGAVPINIPLRIAGDQGKLAECLDDDAIRAPMDQVARAVVRTLAAKNAAAPATPQLPTL</sequence>
<dbReference type="PROSITE" id="PS01215">
    <property type="entry name" value="MRP"/>
    <property type="match status" value="1"/>
</dbReference>
<dbReference type="GO" id="GO:0005524">
    <property type="term" value="F:ATP binding"/>
    <property type="evidence" value="ECO:0007669"/>
    <property type="project" value="UniProtKB-UniRule"/>
</dbReference>
<comment type="function">
    <text evidence="6">Binds and transfers iron-sulfur (Fe-S) clusters to target apoproteins. Can hydrolyze ATP.</text>
</comment>
<comment type="similarity">
    <text evidence="6">Belongs to the Mrp/NBP35 ATP-binding proteins family.</text>
</comment>
<reference evidence="8 9" key="1">
    <citation type="submission" date="2019-02" db="EMBL/GenBank/DDBJ databases">
        <title>Deep-cultivation of Planctomycetes and their phenomic and genomic characterization uncovers novel biology.</title>
        <authorList>
            <person name="Wiegand S."/>
            <person name="Jogler M."/>
            <person name="Boedeker C."/>
            <person name="Pinto D."/>
            <person name="Vollmers J."/>
            <person name="Rivas-Marin E."/>
            <person name="Kohn T."/>
            <person name="Peeters S.H."/>
            <person name="Heuer A."/>
            <person name="Rast P."/>
            <person name="Oberbeckmann S."/>
            <person name="Bunk B."/>
            <person name="Jeske O."/>
            <person name="Meyerdierks A."/>
            <person name="Storesund J.E."/>
            <person name="Kallscheuer N."/>
            <person name="Luecker S."/>
            <person name="Lage O.M."/>
            <person name="Pohl T."/>
            <person name="Merkel B.J."/>
            <person name="Hornburger P."/>
            <person name="Mueller R.-W."/>
            <person name="Bruemmer F."/>
            <person name="Labrenz M."/>
            <person name="Spormann A.M."/>
            <person name="Op den Camp H."/>
            <person name="Overmann J."/>
            <person name="Amann R."/>
            <person name="Jetten M.S.M."/>
            <person name="Mascher T."/>
            <person name="Medema M.H."/>
            <person name="Devos D.P."/>
            <person name="Kaster A.-K."/>
            <person name="Ovreas L."/>
            <person name="Rohde M."/>
            <person name="Galperin M.Y."/>
            <person name="Jogler C."/>
        </authorList>
    </citation>
    <scope>NUCLEOTIDE SEQUENCE [LARGE SCALE GENOMIC DNA]</scope>
    <source>
        <strain evidence="8 9">EC9</strain>
    </source>
</reference>
<keyword evidence="5 6" id="KW-0411">Iron-sulfur</keyword>
<evidence type="ECO:0000256" key="4">
    <source>
        <dbReference type="ARBA" id="ARBA00023004"/>
    </source>
</evidence>
<keyword evidence="2 6" id="KW-0547">Nucleotide-binding</keyword>
<dbReference type="PANTHER" id="PTHR42961">
    <property type="entry name" value="IRON-SULFUR PROTEIN NUBPL"/>
    <property type="match status" value="1"/>
</dbReference>
<organism evidence="8 9">
    <name type="scientific">Rosistilla ulvae</name>
    <dbReference type="NCBI Taxonomy" id="1930277"/>
    <lineage>
        <taxon>Bacteria</taxon>
        <taxon>Pseudomonadati</taxon>
        <taxon>Planctomycetota</taxon>
        <taxon>Planctomycetia</taxon>
        <taxon>Pirellulales</taxon>
        <taxon>Pirellulaceae</taxon>
        <taxon>Rosistilla</taxon>
    </lineage>
</organism>
<evidence type="ECO:0000256" key="7">
    <source>
        <dbReference type="SAM" id="MobiDB-lite"/>
    </source>
</evidence>
<dbReference type="EMBL" id="CP036261">
    <property type="protein sequence ID" value="QDS85953.1"/>
    <property type="molecule type" value="Genomic_DNA"/>
</dbReference>
<evidence type="ECO:0000256" key="1">
    <source>
        <dbReference type="ARBA" id="ARBA00022723"/>
    </source>
</evidence>
<dbReference type="KEGG" id="ruv:EC9_01110"/>
<keyword evidence="6" id="KW-0378">Hydrolase</keyword>
<keyword evidence="4 6" id="KW-0408">Iron</keyword>
<evidence type="ECO:0000256" key="5">
    <source>
        <dbReference type="ARBA" id="ARBA00023014"/>
    </source>
</evidence>